<dbReference type="Proteomes" id="UP001627154">
    <property type="component" value="Unassembled WGS sequence"/>
</dbReference>
<keyword evidence="4" id="KW-1185">Reference proteome</keyword>
<feature type="region of interest" description="Disordered" evidence="1">
    <location>
        <begin position="1"/>
        <end position="35"/>
    </location>
</feature>
<feature type="domain" description="DUF7041" evidence="2">
    <location>
        <begin position="106"/>
        <end position="189"/>
    </location>
</feature>
<feature type="compositionally biased region" description="Polar residues" evidence="1">
    <location>
        <begin position="87"/>
        <end position="99"/>
    </location>
</feature>
<dbReference type="EMBL" id="JBJJXI010000073">
    <property type="protein sequence ID" value="KAL3396218.1"/>
    <property type="molecule type" value="Genomic_DNA"/>
</dbReference>
<comment type="caution">
    <text evidence="3">The sequence shown here is derived from an EMBL/GenBank/DDBJ whole genome shotgun (WGS) entry which is preliminary data.</text>
</comment>
<protein>
    <recommendedName>
        <fullName evidence="2">DUF7041 domain-containing protein</fullName>
    </recommendedName>
</protein>
<evidence type="ECO:0000256" key="1">
    <source>
        <dbReference type="SAM" id="MobiDB-lite"/>
    </source>
</evidence>
<evidence type="ECO:0000313" key="4">
    <source>
        <dbReference type="Proteomes" id="UP001627154"/>
    </source>
</evidence>
<feature type="compositionally biased region" description="Basic residues" evidence="1">
    <location>
        <begin position="299"/>
        <end position="317"/>
    </location>
</feature>
<feature type="region of interest" description="Disordered" evidence="1">
    <location>
        <begin position="78"/>
        <end position="99"/>
    </location>
</feature>
<dbReference type="Pfam" id="PF23055">
    <property type="entry name" value="DUF7041"/>
    <property type="match status" value="1"/>
</dbReference>
<dbReference type="AlphaFoldDB" id="A0ABD2WSU6"/>
<proteinExistence type="predicted"/>
<evidence type="ECO:0000313" key="3">
    <source>
        <dbReference type="EMBL" id="KAL3396218.1"/>
    </source>
</evidence>
<dbReference type="PANTHER" id="PTHR33327">
    <property type="entry name" value="ENDONUCLEASE"/>
    <property type="match status" value="1"/>
</dbReference>
<organism evidence="3 4">
    <name type="scientific">Trichogramma kaykai</name>
    <dbReference type="NCBI Taxonomy" id="54128"/>
    <lineage>
        <taxon>Eukaryota</taxon>
        <taxon>Metazoa</taxon>
        <taxon>Ecdysozoa</taxon>
        <taxon>Arthropoda</taxon>
        <taxon>Hexapoda</taxon>
        <taxon>Insecta</taxon>
        <taxon>Pterygota</taxon>
        <taxon>Neoptera</taxon>
        <taxon>Endopterygota</taxon>
        <taxon>Hymenoptera</taxon>
        <taxon>Apocrita</taxon>
        <taxon>Proctotrupomorpha</taxon>
        <taxon>Chalcidoidea</taxon>
        <taxon>Trichogrammatidae</taxon>
        <taxon>Trichogramma</taxon>
    </lineage>
</organism>
<sequence length="349" mass="39076">MNNNEAKGAGRGYVGKTDPTRKSARIQGVPGPTFEDSAAFLGQAKFLKSNQNLDEESPYQSFNEDSDWLKETIVEQSKQIPAENTEKPNINNDSPAPVMNQNKCDLPRFWRNAPKVWFAQAECLFAAKNVTEDNEKFNLLVGALDQETAVELMDIIDPPPADKTKYKTLKDAIVHRTTDSAEKQLHVLLTELARGNDKPSTLWRRMKTLAGDKVKEEALKIKWLDLLPQAASMFLSILKTASMDELTEAADKLVESGGSVMAVSSRSSQQSDSQRIVDELAALRLTLEQFMSSQSNKRTTSRSRNRSRSPSKQRRRSVTPGTPGVCWYHRRFGDEAGRCTSPCSYKKEN</sequence>
<dbReference type="InterPro" id="IPR055469">
    <property type="entry name" value="DUF7041"/>
</dbReference>
<evidence type="ECO:0000259" key="2">
    <source>
        <dbReference type="Pfam" id="PF23055"/>
    </source>
</evidence>
<dbReference type="PANTHER" id="PTHR33327:SF3">
    <property type="entry name" value="RNA-DIRECTED DNA POLYMERASE"/>
    <property type="match status" value="1"/>
</dbReference>
<gene>
    <name evidence="3" type="ORF">TKK_009809</name>
</gene>
<reference evidence="3 4" key="1">
    <citation type="journal article" date="2024" name="bioRxiv">
        <title>A reference genome for Trichogramma kaykai: A tiny desert-dwelling parasitoid wasp with competing sex-ratio distorters.</title>
        <authorList>
            <person name="Culotta J."/>
            <person name="Lindsey A.R."/>
        </authorList>
    </citation>
    <scope>NUCLEOTIDE SEQUENCE [LARGE SCALE GENOMIC DNA]</scope>
    <source>
        <strain evidence="3 4">KSX58</strain>
    </source>
</reference>
<feature type="region of interest" description="Disordered" evidence="1">
    <location>
        <begin position="292"/>
        <end position="322"/>
    </location>
</feature>
<accession>A0ABD2WSU6</accession>
<name>A0ABD2WSU6_9HYME</name>